<proteinExistence type="predicted"/>
<evidence type="ECO:0008006" key="3">
    <source>
        <dbReference type="Google" id="ProtNLM"/>
    </source>
</evidence>
<dbReference type="AlphaFoldDB" id="A0A2W5NJQ9"/>
<gene>
    <name evidence="1" type="ORF">DI556_02230</name>
</gene>
<protein>
    <recommendedName>
        <fullName evidence="3">Anti-sigma factor NepR domain-containing protein</fullName>
    </recommendedName>
</protein>
<comment type="caution">
    <text evidence="1">The sequence shown here is derived from an EMBL/GenBank/DDBJ whole genome shotgun (WGS) entry which is preliminary data.</text>
</comment>
<evidence type="ECO:0000313" key="2">
    <source>
        <dbReference type="Proteomes" id="UP000249185"/>
    </source>
</evidence>
<reference evidence="1 2" key="1">
    <citation type="submission" date="2017-08" db="EMBL/GenBank/DDBJ databases">
        <title>Infants hospitalized years apart are colonized by the same room-sourced microbial strains.</title>
        <authorList>
            <person name="Brooks B."/>
            <person name="Olm M.R."/>
            <person name="Firek B.A."/>
            <person name="Baker R."/>
            <person name="Thomas B.C."/>
            <person name="Morowitz M.J."/>
            <person name="Banfield J.F."/>
        </authorList>
    </citation>
    <scope>NUCLEOTIDE SEQUENCE [LARGE SCALE GENOMIC DNA]</scope>
    <source>
        <strain evidence="1">S2_005_002_R2_34</strain>
    </source>
</reference>
<organism evidence="1 2">
    <name type="scientific">Rhodovulum sulfidophilum</name>
    <name type="common">Rhodobacter sulfidophilus</name>
    <dbReference type="NCBI Taxonomy" id="35806"/>
    <lineage>
        <taxon>Bacteria</taxon>
        <taxon>Pseudomonadati</taxon>
        <taxon>Pseudomonadota</taxon>
        <taxon>Alphaproteobacteria</taxon>
        <taxon>Rhodobacterales</taxon>
        <taxon>Paracoccaceae</taxon>
        <taxon>Rhodovulum</taxon>
    </lineage>
</organism>
<accession>A0A2W5NJQ9</accession>
<dbReference type="Proteomes" id="UP000249185">
    <property type="component" value="Unassembled WGS sequence"/>
</dbReference>
<sequence length="60" mass="6866">MMKAESPRPRERSFVRQFANEIGTRFRRYQEEGVAPLPAELNALLDQLERAETGSTEPST</sequence>
<evidence type="ECO:0000313" key="1">
    <source>
        <dbReference type="EMBL" id="PZQ52489.1"/>
    </source>
</evidence>
<name>A0A2W5NJQ9_RHOSU</name>
<dbReference type="EMBL" id="QFPW01000001">
    <property type="protein sequence ID" value="PZQ52489.1"/>
    <property type="molecule type" value="Genomic_DNA"/>
</dbReference>